<proteinExistence type="predicted"/>
<name>A0ABU7B6K3_9TELE</name>
<dbReference type="EMBL" id="JAHUTI010041532">
    <property type="protein sequence ID" value="MED6245888.1"/>
    <property type="molecule type" value="Genomic_DNA"/>
</dbReference>
<reference evidence="1 2" key="1">
    <citation type="submission" date="2021-07" db="EMBL/GenBank/DDBJ databases">
        <authorList>
            <person name="Palmer J.M."/>
        </authorList>
    </citation>
    <scope>NUCLEOTIDE SEQUENCE [LARGE SCALE GENOMIC DNA]</scope>
    <source>
        <strain evidence="1 2">AT_MEX2019</strain>
        <tissue evidence="1">Muscle</tissue>
    </source>
</reference>
<comment type="caution">
    <text evidence="1">The sequence shown here is derived from an EMBL/GenBank/DDBJ whole genome shotgun (WGS) entry which is preliminary data.</text>
</comment>
<accession>A0ABU7B6K3</accession>
<dbReference type="Proteomes" id="UP001345963">
    <property type="component" value="Unassembled WGS sequence"/>
</dbReference>
<organism evidence="1 2">
    <name type="scientific">Ataeniobius toweri</name>
    <dbReference type="NCBI Taxonomy" id="208326"/>
    <lineage>
        <taxon>Eukaryota</taxon>
        <taxon>Metazoa</taxon>
        <taxon>Chordata</taxon>
        <taxon>Craniata</taxon>
        <taxon>Vertebrata</taxon>
        <taxon>Euteleostomi</taxon>
        <taxon>Actinopterygii</taxon>
        <taxon>Neopterygii</taxon>
        <taxon>Teleostei</taxon>
        <taxon>Neoteleostei</taxon>
        <taxon>Acanthomorphata</taxon>
        <taxon>Ovalentaria</taxon>
        <taxon>Atherinomorphae</taxon>
        <taxon>Cyprinodontiformes</taxon>
        <taxon>Goodeidae</taxon>
        <taxon>Ataeniobius</taxon>
    </lineage>
</organism>
<gene>
    <name evidence="1" type="ORF">ATANTOWER_009668</name>
</gene>
<sequence length="142" mass="15837">MFRKSHRVVTPWGENSIFIVLIVVLTLKGGCPVSKCMAISDHGHSGKGRERSLDVPSSADQAACSKLPVVLFHCGPPEMPFEKGRCSASTEITGKSFYNEIPITLRQNIYGKKIQPHDLFLLLLSPIFTLPRKLKLHFKYSV</sequence>
<protein>
    <submittedName>
        <fullName evidence="1">Uncharacterized protein</fullName>
    </submittedName>
</protein>
<evidence type="ECO:0000313" key="2">
    <source>
        <dbReference type="Proteomes" id="UP001345963"/>
    </source>
</evidence>
<evidence type="ECO:0000313" key="1">
    <source>
        <dbReference type="EMBL" id="MED6245888.1"/>
    </source>
</evidence>
<keyword evidence="2" id="KW-1185">Reference proteome</keyword>